<sequence>MKRPERKFLCLFLAITFIILSCYSKPDMAFAENILENPGFEERGTEGLPEGWSVVPHHREKGKAAQDDENAYRGSYSLRLSPNKKNDREGYAVFRVLNIEDISGQKVTISGFVKVEGIGKNNVAIALKTDKAYWLKLPSDTEGKFVPFSKTISIAKTIPEAVLLVFVSGTAGDVWLDDLKLLVEKKPRASSQKKTQITAPGKAAQGRQPVKLGDPPATASILFISNRDTRKQRREIYAIDADGGNVTRITFTKKHHCLIGMDRSRRYIATSAIAEDTKKPRGLGDEDRKSLWVIDLETKTEVRLTDPRYFAEGDSFSPDGQWIVFFMKLGDDKQMDIYKIRRDGSELTRLTNTPMALEGDPSWSNDGKRIVFTSMDITLPNPRFILKTMDVNGGDVKTLYDGGPGIEIKGAWPAGNYDPAWSPDDKWIVFERAVEDTGGNAGSGIWHIFKIRADGSEVKNLSLAGGHADRAEYLPSFSPDGKSIIFGSIYQAKNPKESHIDIFTMDSSGGSLKRLTDHPANDMGPVWIPMR</sequence>
<dbReference type="EMBL" id="LIZX01000043">
    <property type="protein sequence ID" value="KPJ68690.1"/>
    <property type="molecule type" value="Genomic_DNA"/>
</dbReference>
<accession>A0A0S7Y1Q3</accession>
<feature type="region of interest" description="Disordered" evidence="2">
    <location>
        <begin position="190"/>
        <end position="211"/>
    </location>
</feature>
<organism evidence="3 4">
    <name type="scientific">candidate division WOR-1 bacterium DG_54_3</name>
    <dbReference type="NCBI Taxonomy" id="1703775"/>
    <lineage>
        <taxon>Bacteria</taxon>
        <taxon>Bacillati</taxon>
        <taxon>Saganbacteria</taxon>
    </lineage>
</organism>
<dbReference type="SUPFAM" id="SSF69304">
    <property type="entry name" value="Tricorn protease N-terminal domain"/>
    <property type="match status" value="1"/>
</dbReference>
<dbReference type="AlphaFoldDB" id="A0A0S7Y1Q3"/>
<comment type="similarity">
    <text evidence="1">Belongs to the TolB family.</text>
</comment>
<evidence type="ECO:0000313" key="4">
    <source>
        <dbReference type="Proteomes" id="UP000051861"/>
    </source>
</evidence>
<gene>
    <name evidence="3" type="ORF">AMJ44_05765</name>
</gene>
<comment type="caution">
    <text evidence="3">The sequence shown here is derived from an EMBL/GenBank/DDBJ whole genome shotgun (WGS) entry which is preliminary data.</text>
</comment>
<dbReference type="PANTHER" id="PTHR36842">
    <property type="entry name" value="PROTEIN TOLB HOMOLOG"/>
    <property type="match status" value="1"/>
</dbReference>
<dbReference type="Pfam" id="PF07676">
    <property type="entry name" value="PD40"/>
    <property type="match status" value="4"/>
</dbReference>
<dbReference type="Gene3D" id="2.60.120.260">
    <property type="entry name" value="Galactose-binding domain-like"/>
    <property type="match status" value="1"/>
</dbReference>
<dbReference type="InterPro" id="IPR011659">
    <property type="entry name" value="WD40"/>
</dbReference>
<dbReference type="PROSITE" id="PS51257">
    <property type="entry name" value="PROKAR_LIPOPROTEIN"/>
    <property type="match status" value="1"/>
</dbReference>
<reference evidence="3 4" key="1">
    <citation type="journal article" date="2015" name="Microbiome">
        <title>Genomic resolution of linkages in carbon, nitrogen, and sulfur cycling among widespread estuary sediment bacteria.</title>
        <authorList>
            <person name="Baker B.J."/>
            <person name="Lazar C.S."/>
            <person name="Teske A.P."/>
            <person name="Dick G.J."/>
        </authorList>
    </citation>
    <scope>NUCLEOTIDE SEQUENCE [LARGE SCALE GENOMIC DNA]</scope>
    <source>
        <strain evidence="3">DG_54_3</strain>
    </source>
</reference>
<name>A0A0S7Y1Q3_UNCSA</name>
<dbReference type="InterPro" id="IPR011042">
    <property type="entry name" value="6-blade_b-propeller_TolB-like"/>
</dbReference>
<protein>
    <submittedName>
        <fullName evidence="3">Uncharacterized protein</fullName>
    </submittedName>
</protein>
<evidence type="ECO:0000313" key="3">
    <source>
        <dbReference type="EMBL" id="KPJ68690.1"/>
    </source>
</evidence>
<evidence type="ECO:0000256" key="2">
    <source>
        <dbReference type="SAM" id="MobiDB-lite"/>
    </source>
</evidence>
<dbReference type="Proteomes" id="UP000051861">
    <property type="component" value="Unassembled WGS sequence"/>
</dbReference>
<proteinExistence type="inferred from homology"/>
<evidence type="ECO:0000256" key="1">
    <source>
        <dbReference type="ARBA" id="ARBA00009820"/>
    </source>
</evidence>
<dbReference type="PANTHER" id="PTHR36842:SF1">
    <property type="entry name" value="PROTEIN TOLB"/>
    <property type="match status" value="1"/>
</dbReference>
<dbReference type="Gene3D" id="2.120.10.30">
    <property type="entry name" value="TolB, C-terminal domain"/>
    <property type="match status" value="2"/>
</dbReference>